<organism evidence="3 4">
    <name type="scientific">Rhodococcus kronopolitis</name>
    <dbReference type="NCBI Taxonomy" id="1460226"/>
    <lineage>
        <taxon>Bacteria</taxon>
        <taxon>Bacillati</taxon>
        <taxon>Actinomycetota</taxon>
        <taxon>Actinomycetes</taxon>
        <taxon>Mycobacteriales</taxon>
        <taxon>Nocardiaceae</taxon>
        <taxon>Rhodococcus</taxon>
    </lineage>
</organism>
<comment type="caution">
    <text evidence="3">The sequence shown here is derived from an EMBL/GenBank/DDBJ whole genome shotgun (WGS) entry which is preliminary data.</text>
</comment>
<reference evidence="4" key="1">
    <citation type="journal article" date="2019" name="Int. J. Syst. Evol. Microbiol.">
        <title>The Global Catalogue of Microorganisms (GCM) 10K type strain sequencing project: providing services to taxonomists for standard genome sequencing and annotation.</title>
        <authorList>
            <consortium name="The Broad Institute Genomics Platform"/>
            <consortium name="The Broad Institute Genome Sequencing Center for Infectious Disease"/>
            <person name="Wu L."/>
            <person name="Ma J."/>
        </authorList>
    </citation>
    <scope>NUCLEOTIDE SEQUENCE [LARGE SCALE GENOMIC DNA]</scope>
    <source>
        <strain evidence="4">CCUG 54520</strain>
    </source>
</reference>
<keyword evidence="4" id="KW-1185">Reference proteome</keyword>
<dbReference type="RefSeq" id="WP_378419392.1">
    <property type="nucleotide sequence ID" value="NZ_JBHSFO010000012.1"/>
</dbReference>
<feature type="chain" id="PRO_5046556567" evidence="2">
    <location>
        <begin position="38"/>
        <end position="99"/>
    </location>
</feature>
<keyword evidence="2" id="KW-0732">Signal</keyword>
<evidence type="ECO:0000256" key="1">
    <source>
        <dbReference type="SAM" id="MobiDB-lite"/>
    </source>
</evidence>
<gene>
    <name evidence="3" type="ORF">ACFO6S_18340</name>
</gene>
<evidence type="ECO:0000313" key="4">
    <source>
        <dbReference type="Proteomes" id="UP001595914"/>
    </source>
</evidence>
<protein>
    <submittedName>
        <fullName evidence="3">Uncharacterized protein</fullName>
    </submittedName>
</protein>
<feature type="region of interest" description="Disordered" evidence="1">
    <location>
        <begin position="37"/>
        <end position="99"/>
    </location>
</feature>
<dbReference type="Proteomes" id="UP001595914">
    <property type="component" value="Unassembled WGS sequence"/>
</dbReference>
<evidence type="ECO:0000256" key="2">
    <source>
        <dbReference type="SAM" id="SignalP"/>
    </source>
</evidence>
<sequence length="99" mass="11110">MTAPQQPRRSRRTARRLVVTGALIGLPLMAVTGTAMADPVHHDGDRGQYQQGDHHDGDRDNGWNQHHDRNQNNWNPGNWNQGNDWQPPNPQFPAPAFGS</sequence>
<evidence type="ECO:0000313" key="3">
    <source>
        <dbReference type="EMBL" id="MFC4605664.1"/>
    </source>
</evidence>
<feature type="compositionally biased region" description="Low complexity" evidence="1">
    <location>
        <begin position="71"/>
        <end position="83"/>
    </location>
</feature>
<dbReference type="EMBL" id="JBHSFO010000012">
    <property type="protein sequence ID" value="MFC4605664.1"/>
    <property type="molecule type" value="Genomic_DNA"/>
</dbReference>
<feature type="signal peptide" evidence="2">
    <location>
        <begin position="1"/>
        <end position="37"/>
    </location>
</feature>
<name>A0ABV9FZ80_9NOCA</name>
<proteinExistence type="predicted"/>
<feature type="compositionally biased region" description="Basic and acidic residues" evidence="1">
    <location>
        <begin position="39"/>
        <end position="70"/>
    </location>
</feature>
<accession>A0ABV9FZ80</accession>